<dbReference type="EMBL" id="JBHULM010000007">
    <property type="protein sequence ID" value="MFD2541809.1"/>
    <property type="molecule type" value="Genomic_DNA"/>
</dbReference>
<keyword evidence="2" id="KW-1185">Reference proteome</keyword>
<dbReference type="Proteomes" id="UP001597467">
    <property type="component" value="Unassembled WGS sequence"/>
</dbReference>
<accession>A0ABW5K115</accession>
<dbReference type="RefSeq" id="WP_379901918.1">
    <property type="nucleotide sequence ID" value="NZ_JBHULM010000007.1"/>
</dbReference>
<dbReference type="InterPro" id="IPR029058">
    <property type="entry name" value="AB_hydrolase_fold"/>
</dbReference>
<evidence type="ECO:0000313" key="1">
    <source>
        <dbReference type="EMBL" id="MFD2541809.1"/>
    </source>
</evidence>
<keyword evidence="1" id="KW-0378">Hydrolase</keyword>
<name>A0ABW5K115_9FLAO</name>
<gene>
    <name evidence="1" type="ORF">ACFSSB_05705</name>
</gene>
<protein>
    <submittedName>
        <fullName evidence="1">Alpha/beta hydrolase</fullName>
    </submittedName>
</protein>
<dbReference type="GO" id="GO:0016787">
    <property type="term" value="F:hydrolase activity"/>
    <property type="evidence" value="ECO:0007669"/>
    <property type="project" value="UniProtKB-KW"/>
</dbReference>
<dbReference type="SUPFAM" id="SSF53474">
    <property type="entry name" value="alpha/beta-Hydrolases"/>
    <property type="match status" value="1"/>
</dbReference>
<organism evidence="1 2">
    <name type="scientific">Lacinutrix gracilariae</name>
    <dbReference type="NCBI Taxonomy" id="1747198"/>
    <lineage>
        <taxon>Bacteria</taxon>
        <taxon>Pseudomonadati</taxon>
        <taxon>Bacteroidota</taxon>
        <taxon>Flavobacteriia</taxon>
        <taxon>Flavobacteriales</taxon>
        <taxon>Flavobacteriaceae</taxon>
        <taxon>Lacinutrix</taxon>
    </lineage>
</organism>
<reference evidence="2" key="1">
    <citation type="journal article" date="2019" name="Int. J. Syst. Evol. Microbiol.">
        <title>The Global Catalogue of Microorganisms (GCM) 10K type strain sequencing project: providing services to taxonomists for standard genome sequencing and annotation.</title>
        <authorList>
            <consortium name="The Broad Institute Genomics Platform"/>
            <consortium name="The Broad Institute Genome Sequencing Center for Infectious Disease"/>
            <person name="Wu L."/>
            <person name="Ma J."/>
        </authorList>
    </citation>
    <scope>NUCLEOTIDE SEQUENCE [LARGE SCALE GENOMIC DNA]</scope>
    <source>
        <strain evidence="2">KCTC 42808</strain>
    </source>
</reference>
<evidence type="ECO:0000313" key="2">
    <source>
        <dbReference type="Proteomes" id="UP001597467"/>
    </source>
</evidence>
<sequence length="220" mass="25691">MNQELIHVYLMPGMAANPSIFENIKLPEERFKIHLLEWVIPSKKETLSAYAKRMTKHIEHENIVLLGVSFGGILVQEMSKHIKLRKLIVVSSVKTMHELPKRMRIAKYTKAYKILPTSLASNIDTLAKYSFGKNITKRIALYKKYMSVYDKVYLDWAIEQVVCWQQDKPIPEAIHIHGEKDIVFPHKYVSDCITVKGGTHIMIINKYRWFNRNLPELILQ</sequence>
<comment type="caution">
    <text evidence="1">The sequence shown here is derived from an EMBL/GenBank/DDBJ whole genome shotgun (WGS) entry which is preliminary data.</text>
</comment>
<dbReference type="Gene3D" id="3.40.50.1820">
    <property type="entry name" value="alpha/beta hydrolase"/>
    <property type="match status" value="1"/>
</dbReference>
<proteinExistence type="predicted"/>